<evidence type="ECO:0000313" key="2">
    <source>
        <dbReference type="Proteomes" id="UP000242254"/>
    </source>
</evidence>
<keyword evidence="2" id="KW-1185">Reference proteome</keyword>
<dbReference type="AlphaFoldDB" id="A0A2G4T530"/>
<reference evidence="1 2" key="1">
    <citation type="journal article" date="2016" name="Proc. Natl. Acad. Sci. U.S.A.">
        <title>Lipid metabolic changes in an early divergent fungus govern the establishment of a mutualistic symbiosis with endobacteria.</title>
        <authorList>
            <person name="Lastovetsky O.A."/>
            <person name="Gaspar M.L."/>
            <person name="Mondo S.J."/>
            <person name="LaButti K.M."/>
            <person name="Sandor L."/>
            <person name="Grigoriev I.V."/>
            <person name="Henry S.A."/>
            <person name="Pawlowska T.E."/>
        </authorList>
    </citation>
    <scope>NUCLEOTIDE SEQUENCE [LARGE SCALE GENOMIC DNA]</scope>
    <source>
        <strain evidence="1 2">ATCC 52813</strain>
    </source>
</reference>
<dbReference type="EMBL" id="KZ303843">
    <property type="protein sequence ID" value="PHZ16108.1"/>
    <property type="molecule type" value="Genomic_DNA"/>
</dbReference>
<dbReference type="Proteomes" id="UP000242254">
    <property type="component" value="Unassembled WGS sequence"/>
</dbReference>
<sequence>MFPTDAQSDIRNSRLYQDFIKALRSNTILSPKHYSYDVTPAIQYFKSWGPNSALKIFTGFLICKKFQMPLKSMLEPGVGIQWLKFIKEHHAVFHPYSSEANNIIRSGKGISPRPYLDQNLYNKHMDNHEVEKYPLPSLLRDHLNATINTVTICTL</sequence>
<protein>
    <submittedName>
        <fullName evidence="1">Uncharacterized protein</fullName>
    </submittedName>
</protein>
<gene>
    <name evidence="1" type="ORF">RHIMIDRAFT_233709</name>
</gene>
<proteinExistence type="predicted"/>
<evidence type="ECO:0000313" key="1">
    <source>
        <dbReference type="EMBL" id="PHZ16108.1"/>
    </source>
</evidence>
<name>A0A2G4T530_RHIZD</name>
<dbReference type="RefSeq" id="XP_023469816.1">
    <property type="nucleotide sequence ID" value="XM_023608015.1"/>
</dbReference>
<dbReference type="GeneID" id="35439005"/>
<accession>A0A2G4T530</accession>
<organism evidence="1 2">
    <name type="scientific">Rhizopus microsporus ATCC 52813</name>
    <dbReference type="NCBI Taxonomy" id="1340429"/>
    <lineage>
        <taxon>Eukaryota</taxon>
        <taxon>Fungi</taxon>
        <taxon>Fungi incertae sedis</taxon>
        <taxon>Mucoromycota</taxon>
        <taxon>Mucoromycotina</taxon>
        <taxon>Mucoromycetes</taxon>
        <taxon>Mucorales</taxon>
        <taxon>Mucorineae</taxon>
        <taxon>Rhizopodaceae</taxon>
        <taxon>Rhizopus</taxon>
    </lineage>
</organism>